<feature type="domain" description="Anaphase-promoting complex subunit 5" evidence="7">
    <location>
        <begin position="1"/>
        <end position="36"/>
    </location>
</feature>
<keyword evidence="3" id="KW-0132">Cell division</keyword>
<dbReference type="PANTHER" id="PTHR12830:SF9">
    <property type="entry name" value="ANAPHASE-PROMOTING COMPLEX SUBUNIT 5"/>
    <property type="match status" value="1"/>
</dbReference>
<evidence type="ECO:0000256" key="4">
    <source>
        <dbReference type="ARBA" id="ARBA00022776"/>
    </source>
</evidence>
<evidence type="ECO:0000313" key="8">
    <source>
        <dbReference type="EMBL" id="GFR16257.1"/>
    </source>
</evidence>
<evidence type="ECO:0000256" key="1">
    <source>
        <dbReference type="ARBA" id="ARBA00007450"/>
    </source>
</evidence>
<dbReference type="AlphaFoldDB" id="A0A8X6LPW0"/>
<dbReference type="EMBL" id="BMAO01017527">
    <property type="protein sequence ID" value="GFR16257.1"/>
    <property type="molecule type" value="Genomic_DNA"/>
</dbReference>
<evidence type="ECO:0000313" key="9">
    <source>
        <dbReference type="Proteomes" id="UP000887116"/>
    </source>
</evidence>
<dbReference type="GO" id="GO:0070979">
    <property type="term" value="P:protein K11-linked ubiquitination"/>
    <property type="evidence" value="ECO:0007669"/>
    <property type="project" value="TreeGrafter"/>
</dbReference>
<dbReference type="OrthoDB" id="2504561at2759"/>
<evidence type="ECO:0000256" key="2">
    <source>
        <dbReference type="ARBA" id="ARBA00016066"/>
    </source>
</evidence>
<comment type="caution">
    <text evidence="8">The sequence shown here is derived from an EMBL/GenBank/DDBJ whole genome shotgun (WGS) entry which is preliminary data.</text>
</comment>
<dbReference type="GO" id="GO:0005680">
    <property type="term" value="C:anaphase-promoting complex"/>
    <property type="evidence" value="ECO:0007669"/>
    <property type="project" value="InterPro"/>
</dbReference>
<name>A0A8X6LPW0_TRICU</name>
<evidence type="ECO:0000259" key="7">
    <source>
        <dbReference type="Pfam" id="PF12862"/>
    </source>
</evidence>
<dbReference type="PANTHER" id="PTHR12830">
    <property type="entry name" value="ANAPHASE-PROMOTING COMPLEX SUBUNIT 5"/>
    <property type="match status" value="1"/>
</dbReference>
<evidence type="ECO:0000256" key="6">
    <source>
        <dbReference type="ARBA" id="ARBA00023306"/>
    </source>
</evidence>
<keyword evidence="4" id="KW-0498">Mitosis</keyword>
<reference evidence="8" key="1">
    <citation type="submission" date="2020-07" db="EMBL/GenBank/DDBJ databases">
        <title>Multicomponent nature underlies the extraordinary mechanical properties of spider dragline silk.</title>
        <authorList>
            <person name="Kono N."/>
            <person name="Nakamura H."/>
            <person name="Mori M."/>
            <person name="Yoshida Y."/>
            <person name="Ohtoshi R."/>
            <person name="Malay A.D."/>
            <person name="Moran D.A.P."/>
            <person name="Tomita M."/>
            <person name="Numata K."/>
            <person name="Arakawa K."/>
        </authorList>
    </citation>
    <scope>NUCLEOTIDE SEQUENCE</scope>
</reference>
<dbReference type="GO" id="GO:0045842">
    <property type="term" value="P:positive regulation of mitotic metaphase/anaphase transition"/>
    <property type="evidence" value="ECO:0007669"/>
    <property type="project" value="TreeGrafter"/>
</dbReference>
<dbReference type="GO" id="GO:0031145">
    <property type="term" value="P:anaphase-promoting complex-dependent catabolic process"/>
    <property type="evidence" value="ECO:0007669"/>
    <property type="project" value="TreeGrafter"/>
</dbReference>
<evidence type="ECO:0000256" key="3">
    <source>
        <dbReference type="ARBA" id="ARBA00022618"/>
    </source>
</evidence>
<feature type="non-terminal residue" evidence="8">
    <location>
        <position position="1"/>
    </location>
</feature>
<keyword evidence="9" id="KW-1185">Reference proteome</keyword>
<comment type="similarity">
    <text evidence="1">Belongs to the APC5 family.</text>
</comment>
<accession>A0A8X6LPW0</accession>
<dbReference type="GO" id="GO:0051301">
    <property type="term" value="P:cell division"/>
    <property type="evidence" value="ECO:0007669"/>
    <property type="project" value="UniProtKB-KW"/>
</dbReference>
<sequence length="65" mass="7354">EEALSALNEAIMVAQEVNDNVCLQYSLAWLYRLTSENKEILIERSIAKSAELGLWGESPHTGVWY</sequence>
<dbReference type="Proteomes" id="UP000887116">
    <property type="component" value="Unassembled WGS sequence"/>
</dbReference>
<proteinExistence type="inferred from homology"/>
<dbReference type="InterPro" id="IPR037679">
    <property type="entry name" value="Apc5"/>
</dbReference>
<organism evidence="8 9">
    <name type="scientific">Trichonephila clavata</name>
    <name type="common">Joro spider</name>
    <name type="synonym">Nephila clavata</name>
    <dbReference type="NCBI Taxonomy" id="2740835"/>
    <lineage>
        <taxon>Eukaryota</taxon>
        <taxon>Metazoa</taxon>
        <taxon>Ecdysozoa</taxon>
        <taxon>Arthropoda</taxon>
        <taxon>Chelicerata</taxon>
        <taxon>Arachnida</taxon>
        <taxon>Araneae</taxon>
        <taxon>Araneomorphae</taxon>
        <taxon>Entelegynae</taxon>
        <taxon>Araneoidea</taxon>
        <taxon>Nephilidae</taxon>
        <taxon>Trichonephila</taxon>
    </lineage>
</organism>
<gene>
    <name evidence="8" type="primary">ANAPC5</name>
    <name evidence="8" type="ORF">TNCT_364441</name>
</gene>
<protein>
    <recommendedName>
        <fullName evidence="2">Anaphase-promoting complex subunit 5</fullName>
    </recommendedName>
</protein>
<keyword evidence="5" id="KW-0833">Ubl conjugation pathway</keyword>
<evidence type="ECO:0000256" key="5">
    <source>
        <dbReference type="ARBA" id="ARBA00022786"/>
    </source>
</evidence>
<dbReference type="InterPro" id="IPR026000">
    <property type="entry name" value="Apc5_dom"/>
</dbReference>
<keyword evidence="6" id="KW-0131">Cell cycle</keyword>
<dbReference type="Pfam" id="PF12862">
    <property type="entry name" value="ANAPC5"/>
    <property type="match status" value="1"/>
</dbReference>